<dbReference type="InterPro" id="IPR057644">
    <property type="entry name" value="Beta-prop_WDR75_2nd"/>
</dbReference>
<feature type="repeat" description="WD" evidence="8">
    <location>
        <begin position="279"/>
        <end position="320"/>
    </location>
</feature>
<dbReference type="InterPro" id="IPR001680">
    <property type="entry name" value="WD40_rpt"/>
</dbReference>
<dbReference type="GO" id="GO:0045943">
    <property type="term" value="P:positive regulation of transcription by RNA polymerase I"/>
    <property type="evidence" value="ECO:0007669"/>
    <property type="project" value="InterPro"/>
</dbReference>
<keyword evidence="6" id="KW-0804">Transcription</keyword>
<evidence type="ECO:0000256" key="1">
    <source>
        <dbReference type="ARBA" id="ARBA00004604"/>
    </source>
</evidence>
<evidence type="ECO:0000256" key="4">
    <source>
        <dbReference type="ARBA" id="ARBA00022574"/>
    </source>
</evidence>
<evidence type="ECO:0000256" key="8">
    <source>
        <dbReference type="PROSITE-ProRule" id="PRU00221"/>
    </source>
</evidence>
<dbReference type="InterPro" id="IPR015943">
    <property type="entry name" value="WD40/YVTN_repeat-like_dom_sf"/>
</dbReference>
<keyword evidence="7" id="KW-0539">Nucleus</keyword>
<reference evidence="11" key="1">
    <citation type="submission" date="2021-11" db="EMBL/GenBank/DDBJ databases">
        <authorList>
            <person name="Islam A."/>
            <person name="Islam S."/>
            <person name="Flora M.S."/>
            <person name="Rahman M."/>
            <person name="Ziaur R.M."/>
            <person name="Epstein J.H."/>
            <person name="Hassan M."/>
            <person name="Klassen M."/>
            <person name="Woodard K."/>
            <person name="Webb A."/>
            <person name="Webby R.J."/>
            <person name="El Zowalaty M.E."/>
        </authorList>
    </citation>
    <scope>NUCLEOTIDE SEQUENCE</scope>
    <source>
        <strain evidence="11">Pbs3</strain>
    </source>
</reference>
<evidence type="ECO:0000256" key="5">
    <source>
        <dbReference type="ARBA" id="ARBA00022737"/>
    </source>
</evidence>
<dbReference type="Pfam" id="PF23869">
    <property type="entry name" value="Beta-prop_WDR75_1st"/>
    <property type="match status" value="1"/>
</dbReference>
<keyword evidence="4 8" id="KW-0853">WD repeat</keyword>
<dbReference type="GO" id="GO:0006364">
    <property type="term" value="P:rRNA processing"/>
    <property type="evidence" value="ECO:0007669"/>
    <property type="project" value="UniProtKB-KW"/>
</dbReference>
<evidence type="ECO:0000256" key="7">
    <source>
        <dbReference type="ARBA" id="ARBA00023242"/>
    </source>
</evidence>
<dbReference type="Gene3D" id="2.130.10.10">
    <property type="entry name" value="YVTN repeat-like/Quinoprotein amine dehydrogenase"/>
    <property type="match status" value="3"/>
</dbReference>
<organism evidence="11 12">
    <name type="scientific">Peronospora belbahrii</name>
    <dbReference type="NCBI Taxonomy" id="622444"/>
    <lineage>
        <taxon>Eukaryota</taxon>
        <taxon>Sar</taxon>
        <taxon>Stramenopiles</taxon>
        <taxon>Oomycota</taxon>
        <taxon>Peronosporomycetes</taxon>
        <taxon>Peronosporales</taxon>
        <taxon>Peronosporaceae</taxon>
        <taxon>Peronospora</taxon>
    </lineage>
</organism>
<proteinExistence type="predicted"/>
<comment type="subcellular location">
    <subcellularLocation>
        <location evidence="1">Nucleus</location>
        <location evidence="1">Nucleolus</location>
    </subcellularLocation>
</comment>
<accession>A0AAU9KN00</accession>
<feature type="region of interest" description="Disordered" evidence="9">
    <location>
        <begin position="800"/>
        <end position="850"/>
    </location>
</feature>
<keyword evidence="5" id="KW-0677">Repeat</keyword>
<sequence>MTMVQESIYNQEQVLELLTPPLTVTSSSSSTNHVGLYAATLLYSADGRYVFQRQAHVVRVLHAPSGRLLHECTRSTSTSTVCAFALHPHNALQLLAAYQDGYILLWDFMEQKSLVEIDTKTQILWMASSLTSPSQLLLIVSTNTSEKKNSWCLVEFSLKKKTRGRTLFESSSFFQAAALQSYLQPQNDGNKGIPISGDYLVIAAGQKIITGWLHDQHDAKDSSNRVFIQQKFHHVRNVTCIAIHPIQREFSIGDQVGQIFRYNPYQSTGRDSTVSTAMMHWHSHAVHCMQYSNDGQFLLSGGEECVLVTWQLETGRRSYLPRLSAPVEVIALRKDGGVFVVGLADNVLFQYNPVTREQEWEARGLARGGRSAADSLPTRQLVVDPVSKALVMNGSSGAGVLQFYEPFTDRVLQTLLLSERNQVTRTDDEVLPTLLASHTCFSSCGGALVTLHAPTTMKECNEQSLRFWTRHVDGSFFVNTAVDAPHDRARVTSVVFSPTVDSDCVVTADDEGDFKVWQKSVAETGGASWHCQSVVRFRDEPITAVGFARDGSLLAVAYGNKLTIWDVTTRSLRRVLPSADGQKINQIVFPGINSPFVVVVTASQVQVWSLLSLSLWWRYTVPMNAVVAEEALHERFLIWMSVEEGPTNKTLVLVFDPQTPVPSCVRVVNFGSKVWSAGFHPGTEDIILVDNKTGVWRLDGPNARSLDARRRKQAHVAAVASRMASKNGEREAKALSTIYNAANGGCVSQKINQSKITAQNSTTGNGSASSSLFDAPAHVLPSMTVLYRSFMDTMLPKSHQVIGSSKTSKDAIDEATSSQTKKNKRRKKQLQQQQPVVDFSANENSEQRKRMKLQVEKDLANPELQQQTYSKLLETFRNSKARRRKVVRTRLVKETKLRRGVCHVLSQEITSP</sequence>
<evidence type="ECO:0000256" key="2">
    <source>
        <dbReference type="ARBA" id="ARBA00022517"/>
    </source>
</evidence>
<feature type="domain" description="WD repeat-containing protein 75 second beta-propeller" evidence="10">
    <location>
        <begin position="381"/>
        <end position="683"/>
    </location>
</feature>
<name>A0AAU9KN00_9STRA</name>
<dbReference type="Proteomes" id="UP001160483">
    <property type="component" value="Unassembled WGS sequence"/>
</dbReference>
<dbReference type="PANTHER" id="PTHR44215:SF1">
    <property type="entry name" value="WD REPEAT-CONTAINING PROTEIN 75"/>
    <property type="match status" value="1"/>
</dbReference>
<evidence type="ECO:0000259" key="10">
    <source>
        <dbReference type="Pfam" id="PF23769"/>
    </source>
</evidence>
<dbReference type="GO" id="GO:0003723">
    <property type="term" value="F:RNA binding"/>
    <property type="evidence" value="ECO:0007669"/>
    <property type="project" value="InterPro"/>
</dbReference>
<dbReference type="GO" id="GO:0032040">
    <property type="term" value="C:small-subunit processome"/>
    <property type="evidence" value="ECO:0007669"/>
    <property type="project" value="InterPro"/>
</dbReference>
<dbReference type="SUPFAM" id="SSF50998">
    <property type="entry name" value="Quinoprotein alcohol dehydrogenase-like"/>
    <property type="match status" value="1"/>
</dbReference>
<evidence type="ECO:0000256" key="3">
    <source>
        <dbReference type="ARBA" id="ARBA00022552"/>
    </source>
</evidence>
<evidence type="ECO:0000256" key="9">
    <source>
        <dbReference type="SAM" id="MobiDB-lite"/>
    </source>
</evidence>
<keyword evidence="2" id="KW-0690">Ribosome biogenesis</keyword>
<gene>
    <name evidence="11" type="ORF">PBS003_LOCUS1527</name>
</gene>
<keyword evidence="3" id="KW-0698">rRNA processing</keyword>
<dbReference type="Pfam" id="PF23769">
    <property type="entry name" value="Beta-prop_WDR75_2nd"/>
    <property type="match status" value="1"/>
</dbReference>
<protein>
    <recommendedName>
        <fullName evidence="10">WD repeat-containing protein 75 second beta-propeller domain-containing protein</fullName>
    </recommendedName>
</protein>
<dbReference type="InterPro" id="IPR053826">
    <property type="entry name" value="WDR75"/>
</dbReference>
<dbReference type="AlphaFoldDB" id="A0AAU9KN00"/>
<dbReference type="GO" id="GO:2000234">
    <property type="term" value="P:positive regulation of rRNA processing"/>
    <property type="evidence" value="ECO:0007669"/>
    <property type="project" value="TreeGrafter"/>
</dbReference>
<comment type="caution">
    <text evidence="11">The sequence shown here is derived from an EMBL/GenBank/DDBJ whole genome shotgun (WGS) entry which is preliminary data.</text>
</comment>
<evidence type="ECO:0000313" key="12">
    <source>
        <dbReference type="Proteomes" id="UP001160483"/>
    </source>
</evidence>
<evidence type="ECO:0000313" key="11">
    <source>
        <dbReference type="EMBL" id="CAH0474683.1"/>
    </source>
</evidence>
<evidence type="ECO:0000256" key="6">
    <source>
        <dbReference type="ARBA" id="ARBA00023163"/>
    </source>
</evidence>
<dbReference type="PANTHER" id="PTHR44215">
    <property type="entry name" value="WD REPEAT-CONTAINING PROTEIN 75"/>
    <property type="match status" value="1"/>
</dbReference>
<dbReference type="PROSITE" id="PS50082">
    <property type="entry name" value="WD_REPEATS_2"/>
    <property type="match status" value="1"/>
</dbReference>
<dbReference type="SMART" id="SM00320">
    <property type="entry name" value="WD40"/>
    <property type="match status" value="7"/>
</dbReference>
<dbReference type="InterPro" id="IPR011047">
    <property type="entry name" value="Quinoprotein_ADH-like_sf"/>
</dbReference>
<dbReference type="EMBL" id="CAKKTJ010000112">
    <property type="protein sequence ID" value="CAH0474683.1"/>
    <property type="molecule type" value="Genomic_DNA"/>
</dbReference>